<keyword evidence="3 6" id="KW-0812">Transmembrane</keyword>
<evidence type="ECO:0000256" key="3">
    <source>
        <dbReference type="ARBA" id="ARBA00022692"/>
    </source>
</evidence>
<sequence length="586" mass="64990">MGQPSQATLNEKTDEHIVRIPTEDGFIKGTLPRIAGIVPLAAWFIVVNEFCERFAFYGGSAVFQNYVSGDEEPGSLEKSQSVATALSNYFTFFAYFTPLIGAVVADQYLGKYRTILVFSVIYMLGWIVLTITSIPTSTDGDFHTYGAAAFPGYIAAITIIGLGTGGIKSVVSPMCADQIPKEAYTVTKNGRQYIVDPDLTVQHLYNWFYWAINVGAMVGQVVCVKLERNAFWQAYLVPACMFVLSIAIFVAGTKRYKKEVPEGSIILVAWKCIRYGMARRNANPTAVSVPAGTNFKFLEWSEPIPGESPSEASKRTWDANFPKELRQTLKACSIFPLMSIYWVCYSQMLNNFISQAGQMKRPHWLDNDLVSMLDPIALVILIPLFDSFIYPFLTKHKIEFGYIKRIAVGFLLGALSMIYASVLQKKIYETGPNFDFVDRTEEELDLQPYNNISVFLQFPAYLLIALSEIFASIGSLEYSYTHAPTKMKCLISALALLPNAAASLIGLFLSPLAKDPTLTWMYAGAGIAAFIATIAFWFLYRKFDDEDLALKRAAVAAETSSPSGDTPAPAYVGKAEAEADERVHVR</sequence>
<evidence type="ECO:0000256" key="8">
    <source>
        <dbReference type="SAM" id="Phobius"/>
    </source>
</evidence>
<gene>
    <name evidence="9" type="ORF">PhCBS80983_g06242</name>
</gene>
<feature type="transmembrane region" description="Helical" evidence="8">
    <location>
        <begin position="519"/>
        <end position="540"/>
    </location>
</feature>
<keyword evidence="10" id="KW-1185">Reference proteome</keyword>
<feature type="transmembrane region" description="Helical" evidence="8">
    <location>
        <begin position="458"/>
        <end position="478"/>
    </location>
</feature>
<comment type="caution">
    <text evidence="9">The sequence shown here is derived from an EMBL/GenBank/DDBJ whole genome shotgun (WGS) entry which is preliminary data.</text>
</comment>
<dbReference type="InterPro" id="IPR036259">
    <property type="entry name" value="MFS_trans_sf"/>
</dbReference>
<reference evidence="9 10" key="1">
    <citation type="journal article" date="2019" name="Sci. Rep.">
        <title>Comparative genomics of chytrid fungi reveal insights into the obligate biotrophic and pathogenic lifestyle of Synchytrium endobioticum.</title>
        <authorList>
            <person name="van de Vossenberg B.T.L.H."/>
            <person name="Warris S."/>
            <person name="Nguyen H.D.T."/>
            <person name="van Gent-Pelzer M.P.E."/>
            <person name="Joly D.L."/>
            <person name="van de Geest H.C."/>
            <person name="Bonants P.J.M."/>
            <person name="Smith D.S."/>
            <person name="Levesque C.A."/>
            <person name="van der Lee T.A.J."/>
        </authorList>
    </citation>
    <scope>NUCLEOTIDE SEQUENCE [LARGE SCALE GENOMIC DNA]</scope>
    <source>
        <strain evidence="9 10">CBS 809.83</strain>
    </source>
</reference>
<dbReference type="Pfam" id="PF00854">
    <property type="entry name" value="PTR2"/>
    <property type="match status" value="1"/>
</dbReference>
<feature type="transmembrane region" description="Helical" evidence="8">
    <location>
        <begin position="490"/>
        <end position="513"/>
    </location>
</feature>
<evidence type="ECO:0000313" key="10">
    <source>
        <dbReference type="Proteomes" id="UP000318582"/>
    </source>
</evidence>
<dbReference type="EMBL" id="QEAQ01000210">
    <property type="protein sequence ID" value="TPX53674.1"/>
    <property type="molecule type" value="Genomic_DNA"/>
</dbReference>
<dbReference type="AlphaFoldDB" id="A0A507DPS7"/>
<feature type="transmembrane region" description="Helical" evidence="8">
    <location>
        <begin position="331"/>
        <end position="349"/>
    </location>
</feature>
<evidence type="ECO:0000256" key="6">
    <source>
        <dbReference type="RuleBase" id="RU003755"/>
    </source>
</evidence>
<proteinExistence type="inferred from homology"/>
<dbReference type="InterPro" id="IPR018456">
    <property type="entry name" value="PTR2_symporter_CS"/>
</dbReference>
<feature type="transmembrane region" description="Helical" evidence="8">
    <location>
        <begin position="142"/>
        <end position="164"/>
    </location>
</feature>
<dbReference type="Proteomes" id="UP000318582">
    <property type="component" value="Unassembled WGS sequence"/>
</dbReference>
<evidence type="ECO:0008006" key="11">
    <source>
        <dbReference type="Google" id="ProtNLM"/>
    </source>
</evidence>
<keyword evidence="4 8" id="KW-1133">Transmembrane helix</keyword>
<evidence type="ECO:0000256" key="4">
    <source>
        <dbReference type="ARBA" id="ARBA00022989"/>
    </source>
</evidence>
<feature type="region of interest" description="Disordered" evidence="7">
    <location>
        <begin position="557"/>
        <end position="586"/>
    </location>
</feature>
<dbReference type="GO" id="GO:0006857">
    <property type="term" value="P:oligopeptide transport"/>
    <property type="evidence" value="ECO:0007669"/>
    <property type="project" value="InterPro"/>
</dbReference>
<feature type="transmembrane region" description="Helical" evidence="8">
    <location>
        <begin position="207"/>
        <end position="224"/>
    </location>
</feature>
<protein>
    <recommendedName>
        <fullName evidence="11">Major facilitator superfamily (MFS) profile domain-containing protein</fullName>
    </recommendedName>
</protein>
<evidence type="ECO:0000256" key="7">
    <source>
        <dbReference type="SAM" id="MobiDB-lite"/>
    </source>
</evidence>
<dbReference type="STRING" id="109895.A0A507DPS7"/>
<feature type="transmembrane region" description="Helical" evidence="8">
    <location>
        <begin position="402"/>
        <end position="422"/>
    </location>
</feature>
<name>A0A507DPS7_9FUNG</name>
<dbReference type="PROSITE" id="PS01022">
    <property type="entry name" value="PTR2_1"/>
    <property type="match status" value="1"/>
</dbReference>
<dbReference type="PANTHER" id="PTHR11654">
    <property type="entry name" value="OLIGOPEPTIDE TRANSPORTER-RELATED"/>
    <property type="match status" value="1"/>
</dbReference>
<evidence type="ECO:0000256" key="5">
    <source>
        <dbReference type="ARBA" id="ARBA00023136"/>
    </source>
</evidence>
<evidence type="ECO:0000256" key="2">
    <source>
        <dbReference type="ARBA" id="ARBA00005982"/>
    </source>
</evidence>
<feature type="compositionally biased region" description="Basic and acidic residues" evidence="7">
    <location>
        <begin position="575"/>
        <end position="586"/>
    </location>
</feature>
<comment type="subcellular location">
    <subcellularLocation>
        <location evidence="1 6">Membrane</location>
        <topology evidence="1 6">Multi-pass membrane protein</topology>
    </subcellularLocation>
</comment>
<evidence type="ECO:0000313" key="9">
    <source>
        <dbReference type="EMBL" id="TPX53674.1"/>
    </source>
</evidence>
<organism evidence="9 10">
    <name type="scientific">Powellomyces hirtus</name>
    <dbReference type="NCBI Taxonomy" id="109895"/>
    <lineage>
        <taxon>Eukaryota</taxon>
        <taxon>Fungi</taxon>
        <taxon>Fungi incertae sedis</taxon>
        <taxon>Chytridiomycota</taxon>
        <taxon>Chytridiomycota incertae sedis</taxon>
        <taxon>Chytridiomycetes</taxon>
        <taxon>Spizellomycetales</taxon>
        <taxon>Powellomycetaceae</taxon>
        <taxon>Powellomyces</taxon>
    </lineage>
</organism>
<comment type="similarity">
    <text evidence="2 6">Belongs to the major facilitator superfamily. Proton-dependent oligopeptide transporter (POT/PTR) (TC 2.A.17) family.</text>
</comment>
<dbReference type="SUPFAM" id="SSF103473">
    <property type="entry name" value="MFS general substrate transporter"/>
    <property type="match status" value="1"/>
</dbReference>
<feature type="transmembrane region" description="Helical" evidence="8">
    <location>
        <begin position="89"/>
        <end position="109"/>
    </location>
</feature>
<feature type="transmembrane region" description="Helical" evidence="8">
    <location>
        <begin position="230"/>
        <end position="251"/>
    </location>
</feature>
<keyword evidence="5 8" id="KW-0472">Membrane</keyword>
<dbReference type="InterPro" id="IPR000109">
    <property type="entry name" value="POT_fam"/>
</dbReference>
<feature type="transmembrane region" description="Helical" evidence="8">
    <location>
        <begin position="369"/>
        <end position="390"/>
    </location>
</feature>
<evidence type="ECO:0000256" key="1">
    <source>
        <dbReference type="ARBA" id="ARBA00004141"/>
    </source>
</evidence>
<dbReference type="PROSITE" id="PS01023">
    <property type="entry name" value="PTR2_2"/>
    <property type="match status" value="1"/>
</dbReference>
<feature type="transmembrane region" description="Helical" evidence="8">
    <location>
        <begin position="116"/>
        <end position="136"/>
    </location>
</feature>
<dbReference type="Gene3D" id="1.20.1250.20">
    <property type="entry name" value="MFS general substrate transporter like domains"/>
    <property type="match status" value="1"/>
</dbReference>
<accession>A0A507DPS7</accession>
<keyword evidence="6" id="KW-0813">Transport</keyword>
<dbReference type="GO" id="GO:0022857">
    <property type="term" value="F:transmembrane transporter activity"/>
    <property type="evidence" value="ECO:0007669"/>
    <property type="project" value="InterPro"/>
</dbReference>
<dbReference type="GO" id="GO:0016020">
    <property type="term" value="C:membrane"/>
    <property type="evidence" value="ECO:0007669"/>
    <property type="project" value="UniProtKB-SubCell"/>
</dbReference>